<reference evidence="2" key="1">
    <citation type="submission" date="2023-10" db="EMBL/GenBank/DDBJ databases">
        <authorList>
            <person name="Chen Y."/>
            <person name="Shah S."/>
            <person name="Dougan E. K."/>
            <person name="Thang M."/>
            <person name="Chan C."/>
        </authorList>
    </citation>
    <scope>NUCLEOTIDE SEQUENCE [LARGE SCALE GENOMIC DNA]</scope>
</reference>
<feature type="compositionally biased region" description="Low complexity" evidence="1">
    <location>
        <begin position="1"/>
        <end position="19"/>
    </location>
</feature>
<evidence type="ECO:0000313" key="3">
    <source>
        <dbReference type="Proteomes" id="UP001189429"/>
    </source>
</evidence>
<feature type="non-terminal residue" evidence="2">
    <location>
        <position position="1"/>
    </location>
</feature>
<feature type="non-terminal residue" evidence="2">
    <location>
        <position position="71"/>
    </location>
</feature>
<comment type="caution">
    <text evidence="2">The sequence shown here is derived from an EMBL/GenBank/DDBJ whole genome shotgun (WGS) entry which is preliminary data.</text>
</comment>
<dbReference type="Proteomes" id="UP001189429">
    <property type="component" value="Unassembled WGS sequence"/>
</dbReference>
<proteinExistence type="predicted"/>
<feature type="compositionally biased region" description="Basic residues" evidence="1">
    <location>
        <begin position="20"/>
        <end position="29"/>
    </location>
</feature>
<gene>
    <name evidence="2" type="ORF">PCOR1329_LOCUS84353</name>
</gene>
<organism evidence="2 3">
    <name type="scientific">Prorocentrum cordatum</name>
    <dbReference type="NCBI Taxonomy" id="2364126"/>
    <lineage>
        <taxon>Eukaryota</taxon>
        <taxon>Sar</taxon>
        <taxon>Alveolata</taxon>
        <taxon>Dinophyceae</taxon>
        <taxon>Prorocentrales</taxon>
        <taxon>Prorocentraceae</taxon>
        <taxon>Prorocentrum</taxon>
    </lineage>
</organism>
<sequence length="71" mass="7356">AAPGCRTAAAPAGAEPVPAGRRRPGRRRPLPRDPHQVCQAVDHGGRRGHRGGPCPAAAGAARGQRGRLRVR</sequence>
<name>A0ABN9YBI7_9DINO</name>
<keyword evidence="3" id="KW-1185">Reference proteome</keyword>
<accession>A0ABN9YBI7</accession>
<feature type="region of interest" description="Disordered" evidence="1">
    <location>
        <begin position="1"/>
        <end position="71"/>
    </location>
</feature>
<evidence type="ECO:0000256" key="1">
    <source>
        <dbReference type="SAM" id="MobiDB-lite"/>
    </source>
</evidence>
<protein>
    <submittedName>
        <fullName evidence="2">Uncharacterized protein</fullName>
    </submittedName>
</protein>
<dbReference type="EMBL" id="CAUYUJ010022322">
    <property type="protein sequence ID" value="CAK0910100.1"/>
    <property type="molecule type" value="Genomic_DNA"/>
</dbReference>
<evidence type="ECO:0000313" key="2">
    <source>
        <dbReference type="EMBL" id="CAK0910100.1"/>
    </source>
</evidence>
<feature type="compositionally biased region" description="Low complexity" evidence="1">
    <location>
        <begin position="52"/>
        <end position="63"/>
    </location>
</feature>